<proteinExistence type="predicted"/>
<name>A0AAW9CZS4_BURTH</name>
<dbReference type="Proteomes" id="UP001272137">
    <property type="component" value="Unassembled WGS sequence"/>
</dbReference>
<sequence length="38" mass="4703">MMRRRVHSDDNFSSDRFFFIYREHDRELAKLVLFLAIA</sequence>
<dbReference type="EMBL" id="QXCT01000002">
    <property type="protein sequence ID" value="MDW9254608.1"/>
    <property type="molecule type" value="Genomic_DNA"/>
</dbReference>
<evidence type="ECO:0000313" key="2">
    <source>
        <dbReference type="Proteomes" id="UP001272137"/>
    </source>
</evidence>
<organism evidence="1 2">
    <name type="scientific">Burkholderia thailandensis</name>
    <dbReference type="NCBI Taxonomy" id="57975"/>
    <lineage>
        <taxon>Bacteria</taxon>
        <taxon>Pseudomonadati</taxon>
        <taxon>Pseudomonadota</taxon>
        <taxon>Betaproteobacteria</taxon>
        <taxon>Burkholderiales</taxon>
        <taxon>Burkholderiaceae</taxon>
        <taxon>Burkholderia</taxon>
        <taxon>pseudomallei group</taxon>
    </lineage>
</organism>
<dbReference type="AlphaFoldDB" id="A0AAW9CZS4"/>
<evidence type="ECO:0000313" key="1">
    <source>
        <dbReference type="EMBL" id="MDW9254608.1"/>
    </source>
</evidence>
<protein>
    <submittedName>
        <fullName evidence="1">Uncharacterized protein</fullName>
    </submittedName>
</protein>
<reference evidence="1" key="1">
    <citation type="submission" date="2018-08" db="EMBL/GenBank/DDBJ databases">
        <title>Identification of Burkholderia cepacia strains that express a Burkholderia pseudomallei-like capsular polysaccharide.</title>
        <authorList>
            <person name="Burtnick M.N."/>
            <person name="Vongsouvath M."/>
            <person name="Newton P."/>
            <person name="Wuthiekanun V."/>
            <person name="Limmathurotsakul D."/>
            <person name="Brett P.J."/>
            <person name="Chantratita N."/>
            <person name="Dance D.A."/>
        </authorList>
    </citation>
    <scope>NUCLEOTIDE SEQUENCE</scope>
    <source>
        <strain evidence="1">SBXCC001</strain>
    </source>
</reference>
<comment type="caution">
    <text evidence="1">The sequence shown here is derived from an EMBL/GenBank/DDBJ whole genome shotgun (WGS) entry which is preliminary data.</text>
</comment>
<gene>
    <name evidence="1" type="ORF">C7S16_0679</name>
</gene>
<accession>A0AAW9CZS4</accession>